<comment type="catalytic activity">
    <reaction evidence="3">
        <text>a diacylglycerol + H2O = a monoacylglycerol + a fatty acid + H(+)</text>
        <dbReference type="Rhea" id="RHEA:32731"/>
        <dbReference type="ChEBI" id="CHEBI:15377"/>
        <dbReference type="ChEBI" id="CHEBI:15378"/>
        <dbReference type="ChEBI" id="CHEBI:17408"/>
        <dbReference type="ChEBI" id="CHEBI:18035"/>
        <dbReference type="ChEBI" id="CHEBI:28868"/>
    </reaction>
</comment>
<dbReference type="Proteomes" id="UP001215151">
    <property type="component" value="Unassembled WGS sequence"/>
</dbReference>
<dbReference type="CDD" id="cd00519">
    <property type="entry name" value="Lipase_3"/>
    <property type="match status" value="1"/>
</dbReference>
<dbReference type="Pfam" id="PF01764">
    <property type="entry name" value="Lipase_3"/>
    <property type="match status" value="1"/>
</dbReference>
<evidence type="ECO:0000256" key="1">
    <source>
        <dbReference type="ARBA" id="ARBA00023157"/>
    </source>
</evidence>
<organism evidence="6 7">
    <name type="scientific">Trametes cubensis</name>
    <dbReference type="NCBI Taxonomy" id="1111947"/>
    <lineage>
        <taxon>Eukaryota</taxon>
        <taxon>Fungi</taxon>
        <taxon>Dikarya</taxon>
        <taxon>Basidiomycota</taxon>
        <taxon>Agaricomycotina</taxon>
        <taxon>Agaricomycetes</taxon>
        <taxon>Polyporales</taxon>
        <taxon>Polyporaceae</taxon>
        <taxon>Trametes</taxon>
    </lineage>
</organism>
<dbReference type="InterPro" id="IPR002921">
    <property type="entry name" value="Fungal_lipase-type"/>
</dbReference>
<proteinExistence type="inferred from homology"/>
<name>A0AAD7TYX4_9APHY</name>
<accession>A0AAD7TYX4</accession>
<evidence type="ECO:0000256" key="4">
    <source>
        <dbReference type="ARBA" id="ARBA00048461"/>
    </source>
</evidence>
<dbReference type="Gene3D" id="3.40.50.1820">
    <property type="entry name" value="alpha/beta hydrolase"/>
    <property type="match status" value="1"/>
</dbReference>
<keyword evidence="7" id="KW-1185">Reference proteome</keyword>
<comment type="catalytic activity">
    <reaction evidence="4">
        <text>a monoacylglycerol + H2O = glycerol + a fatty acid + H(+)</text>
        <dbReference type="Rhea" id="RHEA:15245"/>
        <dbReference type="ChEBI" id="CHEBI:15377"/>
        <dbReference type="ChEBI" id="CHEBI:15378"/>
        <dbReference type="ChEBI" id="CHEBI:17408"/>
        <dbReference type="ChEBI" id="CHEBI:17754"/>
        <dbReference type="ChEBI" id="CHEBI:28868"/>
    </reaction>
</comment>
<evidence type="ECO:0000313" key="6">
    <source>
        <dbReference type="EMBL" id="KAJ8489623.1"/>
    </source>
</evidence>
<dbReference type="InterPro" id="IPR029058">
    <property type="entry name" value="AB_hydrolase_fold"/>
</dbReference>
<sequence length="417" mass="46731">MIGSCKLVRKQGSRLKIAKRGVRAHWEICSMNYTTSWILQGVNRALSKRGIMSKATLPPIDIRDIRVAHLEQLAQLELPLPRKAPTDDVPPEVVMEHILEWIKENPASLQAARDMQCTSDSYDTPNWDTAFFTFVESITMYLRKDEEVVNALLAARDGDFSRALAHLDASQELIVTVATAIDCEFVQLCDFAEQTPDGTFYQSGAYAGLFISKASGKPFMGIGFKGTNSYRDQGTDIDWLPIVPPQPEIVWGAPTHRGFYLALFGQFTSGVNTQVPFDVLVDQLKNVYTGDSKLHFTGHSLGGALSALAYAEFLRRQERAFMLALFQLGDMYTYGQPRGSYEPFAAELNKRTQEGSGKHMFRIVNSQDPVPTIPPLYADDLVNYPFVHAKGAWRITMVGEDHNPFNYYTSWQATPHS</sequence>
<comment type="caution">
    <text evidence="6">The sequence shown here is derived from an EMBL/GenBank/DDBJ whole genome shotgun (WGS) entry which is preliminary data.</text>
</comment>
<keyword evidence="1" id="KW-1015">Disulfide bond</keyword>
<evidence type="ECO:0000313" key="7">
    <source>
        <dbReference type="Proteomes" id="UP001215151"/>
    </source>
</evidence>
<evidence type="ECO:0000256" key="3">
    <source>
        <dbReference type="ARBA" id="ARBA00047591"/>
    </source>
</evidence>
<dbReference type="PANTHER" id="PTHR45856">
    <property type="entry name" value="ALPHA/BETA-HYDROLASES SUPERFAMILY PROTEIN"/>
    <property type="match status" value="1"/>
</dbReference>
<dbReference type="AlphaFoldDB" id="A0AAD7TYX4"/>
<dbReference type="EMBL" id="JAPEVG010000046">
    <property type="protein sequence ID" value="KAJ8489623.1"/>
    <property type="molecule type" value="Genomic_DNA"/>
</dbReference>
<dbReference type="SUPFAM" id="SSF53474">
    <property type="entry name" value="alpha/beta-Hydrolases"/>
    <property type="match status" value="1"/>
</dbReference>
<evidence type="ECO:0000256" key="2">
    <source>
        <dbReference type="ARBA" id="ARBA00043996"/>
    </source>
</evidence>
<reference evidence="6" key="1">
    <citation type="submission" date="2022-11" db="EMBL/GenBank/DDBJ databases">
        <title>Genome Sequence of Cubamyces cubensis.</title>
        <authorList>
            <person name="Buettner E."/>
        </authorList>
    </citation>
    <scope>NUCLEOTIDE SEQUENCE</scope>
    <source>
        <strain evidence="6">MPL-01</strain>
    </source>
</reference>
<comment type="similarity">
    <text evidence="2">Belongs to the AB hydrolase superfamily. Lipase family. Class 3 subfamily.</text>
</comment>
<dbReference type="GO" id="GO:0006629">
    <property type="term" value="P:lipid metabolic process"/>
    <property type="evidence" value="ECO:0007669"/>
    <property type="project" value="InterPro"/>
</dbReference>
<gene>
    <name evidence="6" type="ORF">ONZ51_g2823</name>
</gene>
<evidence type="ECO:0000259" key="5">
    <source>
        <dbReference type="Pfam" id="PF01764"/>
    </source>
</evidence>
<feature type="domain" description="Fungal lipase-type" evidence="5">
    <location>
        <begin position="222"/>
        <end position="376"/>
    </location>
</feature>
<protein>
    <recommendedName>
        <fullName evidence="5">Fungal lipase-type domain-containing protein</fullName>
    </recommendedName>
</protein>
<dbReference type="InterPro" id="IPR051218">
    <property type="entry name" value="Sec_MonoDiacylglyc_Lipase"/>
</dbReference>
<dbReference type="PANTHER" id="PTHR45856:SF24">
    <property type="entry name" value="FUNGAL LIPASE-LIKE DOMAIN-CONTAINING PROTEIN"/>
    <property type="match status" value="1"/>
</dbReference>